<feature type="domain" description="Sushi" evidence="12">
    <location>
        <begin position="471"/>
        <end position="529"/>
    </location>
</feature>
<feature type="domain" description="Sushi" evidence="12">
    <location>
        <begin position="646"/>
        <end position="703"/>
    </location>
</feature>
<dbReference type="SUPFAM" id="SSF57184">
    <property type="entry name" value="Growth factor receptor domain"/>
    <property type="match status" value="1"/>
</dbReference>
<dbReference type="PROSITE" id="PS00022">
    <property type="entry name" value="EGF_1"/>
    <property type="match status" value="12"/>
</dbReference>
<evidence type="ECO:0000259" key="11">
    <source>
        <dbReference type="PROSITE" id="PS50026"/>
    </source>
</evidence>
<dbReference type="PROSITE" id="PS50026">
    <property type="entry name" value="EGF_3"/>
    <property type="match status" value="12"/>
</dbReference>
<dbReference type="PANTHER" id="PTHR24040:SF13">
    <property type="entry name" value="FIBROPELLIN-1"/>
    <property type="match status" value="1"/>
</dbReference>
<keyword evidence="8" id="KW-0768">Sushi</keyword>
<keyword evidence="2" id="KW-0964">Secreted</keyword>
<feature type="domain" description="EGF-like" evidence="11">
    <location>
        <begin position="12"/>
        <end position="48"/>
    </location>
</feature>
<dbReference type="Gene3D" id="2.10.25.10">
    <property type="entry name" value="Laminin"/>
    <property type="match status" value="12"/>
</dbReference>
<dbReference type="Pfam" id="PF00008">
    <property type="entry name" value="EGF"/>
    <property type="match status" value="10"/>
</dbReference>
<dbReference type="InterPro" id="IPR013032">
    <property type="entry name" value="EGF-like_CS"/>
</dbReference>
<feature type="disulfide bond" evidence="7">
    <location>
        <begin position="416"/>
        <end position="425"/>
    </location>
</feature>
<dbReference type="Pfam" id="PF12661">
    <property type="entry name" value="hEGF"/>
    <property type="match status" value="2"/>
</dbReference>
<dbReference type="CDD" id="cd00033">
    <property type="entry name" value="CCP"/>
    <property type="match status" value="5"/>
</dbReference>
<evidence type="ECO:0000256" key="6">
    <source>
        <dbReference type="ARBA" id="ARBA00023180"/>
    </source>
</evidence>
<evidence type="ECO:0000256" key="3">
    <source>
        <dbReference type="ARBA" id="ARBA00022536"/>
    </source>
</evidence>
<dbReference type="InterPro" id="IPR000742">
    <property type="entry name" value="EGF"/>
</dbReference>
<comment type="caution">
    <text evidence="7">Lacks conserved residue(s) required for the propagation of feature annotation.</text>
</comment>
<dbReference type="CDD" id="cd00054">
    <property type="entry name" value="EGF_CA"/>
    <property type="match status" value="11"/>
</dbReference>
<feature type="domain" description="EGF-like" evidence="11">
    <location>
        <begin position="240"/>
        <end position="276"/>
    </location>
</feature>
<feature type="disulfide bond" evidence="7">
    <location>
        <begin position="320"/>
        <end position="330"/>
    </location>
</feature>
<feature type="domain" description="EGF-like" evidence="11">
    <location>
        <begin position="353"/>
        <end position="388"/>
    </location>
</feature>
<feature type="region of interest" description="Disordered" evidence="9">
    <location>
        <begin position="1079"/>
        <end position="1101"/>
    </location>
</feature>
<dbReference type="InterPro" id="IPR001881">
    <property type="entry name" value="EGF-like_Ca-bd_dom"/>
</dbReference>
<feature type="disulfide bond" evidence="7">
    <location>
        <begin position="228"/>
        <end position="237"/>
    </location>
</feature>
<dbReference type="PROSITE" id="PS01187">
    <property type="entry name" value="EGF_CA"/>
    <property type="match status" value="7"/>
</dbReference>
<organism evidence="13 14">
    <name type="scientific">Mya arenaria</name>
    <name type="common">Soft-shell clam</name>
    <dbReference type="NCBI Taxonomy" id="6604"/>
    <lineage>
        <taxon>Eukaryota</taxon>
        <taxon>Metazoa</taxon>
        <taxon>Spiralia</taxon>
        <taxon>Lophotrochozoa</taxon>
        <taxon>Mollusca</taxon>
        <taxon>Bivalvia</taxon>
        <taxon>Autobranchia</taxon>
        <taxon>Heteroconchia</taxon>
        <taxon>Euheterodonta</taxon>
        <taxon>Imparidentia</taxon>
        <taxon>Neoheterodontei</taxon>
        <taxon>Myida</taxon>
        <taxon>Myoidea</taxon>
        <taxon>Myidae</taxon>
        <taxon>Mya</taxon>
    </lineage>
</organism>
<dbReference type="Gene3D" id="2.10.70.10">
    <property type="entry name" value="Complement Module, domain 1"/>
    <property type="match status" value="6"/>
</dbReference>
<dbReference type="SUPFAM" id="SSF57196">
    <property type="entry name" value="EGF/Laminin"/>
    <property type="match status" value="9"/>
</dbReference>
<gene>
    <name evidence="13" type="ORF">MAR_018646</name>
</gene>
<comment type="subcellular location">
    <subcellularLocation>
        <location evidence="1">Secreted</location>
    </subcellularLocation>
</comment>
<name>A0ABY7EF98_MYAAR</name>
<dbReference type="PANTHER" id="PTHR24040">
    <property type="entry name" value="LAMININ G-LIKE DOMAIN-CONTAINING PROTEIN"/>
    <property type="match status" value="1"/>
</dbReference>
<feature type="domain" description="EGF-like" evidence="11">
    <location>
        <begin position="164"/>
        <end position="200"/>
    </location>
</feature>
<evidence type="ECO:0000256" key="10">
    <source>
        <dbReference type="SAM" id="Phobius"/>
    </source>
</evidence>
<keyword evidence="3 7" id="KW-0245">EGF-like domain</keyword>
<dbReference type="PROSITE" id="PS00010">
    <property type="entry name" value="ASX_HYDROXYL"/>
    <property type="match status" value="12"/>
</dbReference>
<dbReference type="InterPro" id="IPR000436">
    <property type="entry name" value="Sushi_SCR_CCP_dom"/>
</dbReference>
<dbReference type="PRINTS" id="PR00010">
    <property type="entry name" value="EGFBLOOD"/>
</dbReference>
<feature type="disulfide bond" evidence="7">
    <location>
        <begin position="38"/>
        <end position="47"/>
    </location>
</feature>
<feature type="region of interest" description="Disordered" evidence="9">
    <location>
        <begin position="977"/>
        <end position="1003"/>
    </location>
</feature>
<feature type="domain" description="EGF-like" evidence="11">
    <location>
        <begin position="278"/>
        <end position="314"/>
    </location>
</feature>
<feature type="disulfide bond" evidence="7">
    <location>
        <begin position="76"/>
        <end position="85"/>
    </location>
</feature>
<evidence type="ECO:0000256" key="8">
    <source>
        <dbReference type="PROSITE-ProRule" id="PRU00302"/>
    </source>
</evidence>
<dbReference type="PROSITE" id="PS50923">
    <property type="entry name" value="SUSHI"/>
    <property type="match status" value="4"/>
</dbReference>
<evidence type="ECO:0000313" key="13">
    <source>
        <dbReference type="EMBL" id="WAR08688.1"/>
    </source>
</evidence>
<feature type="disulfide bond" evidence="7">
    <location>
        <begin position="190"/>
        <end position="199"/>
    </location>
</feature>
<feature type="disulfide bond" evidence="7">
    <location>
        <begin position="152"/>
        <end position="161"/>
    </location>
</feature>
<keyword evidence="6" id="KW-0325">Glycoprotein</keyword>
<feature type="non-terminal residue" evidence="13">
    <location>
        <position position="1"/>
    </location>
</feature>
<feature type="compositionally biased region" description="Basic and acidic residues" evidence="9">
    <location>
        <begin position="1079"/>
        <end position="1090"/>
    </location>
</feature>
<protein>
    <submittedName>
        <fullName evidence="13">FBP1-like protein</fullName>
    </submittedName>
</protein>
<evidence type="ECO:0000256" key="1">
    <source>
        <dbReference type="ARBA" id="ARBA00004613"/>
    </source>
</evidence>
<dbReference type="Proteomes" id="UP001164746">
    <property type="component" value="Chromosome 6"/>
</dbReference>
<accession>A0ABY7EF98</accession>
<dbReference type="InterPro" id="IPR018097">
    <property type="entry name" value="EGF_Ca-bd_CS"/>
</dbReference>
<keyword evidence="10" id="KW-0472">Membrane</keyword>
<feature type="disulfide bond" evidence="8">
    <location>
        <begin position="790"/>
        <end position="817"/>
    </location>
</feature>
<evidence type="ECO:0000313" key="14">
    <source>
        <dbReference type="Proteomes" id="UP001164746"/>
    </source>
</evidence>
<feature type="domain" description="EGF-like" evidence="11">
    <location>
        <begin position="50"/>
        <end position="86"/>
    </location>
</feature>
<dbReference type="SMART" id="SM00032">
    <property type="entry name" value="CCP"/>
    <property type="match status" value="5"/>
</dbReference>
<dbReference type="Pfam" id="PF00084">
    <property type="entry name" value="Sushi"/>
    <property type="match status" value="5"/>
</dbReference>
<feature type="disulfide bond" evidence="7">
    <location>
        <begin position="378"/>
        <end position="387"/>
    </location>
</feature>
<feature type="disulfide bond" evidence="7">
    <location>
        <begin position="341"/>
        <end position="350"/>
    </location>
</feature>
<keyword evidence="10" id="KW-1133">Transmembrane helix</keyword>
<evidence type="ECO:0000256" key="4">
    <source>
        <dbReference type="ARBA" id="ARBA00022737"/>
    </source>
</evidence>
<evidence type="ECO:0000256" key="9">
    <source>
        <dbReference type="SAM" id="MobiDB-lite"/>
    </source>
</evidence>
<feature type="disulfide bond" evidence="7">
    <location>
        <begin position="266"/>
        <end position="275"/>
    </location>
</feature>
<keyword evidence="5 7" id="KW-1015">Disulfide bond</keyword>
<evidence type="ECO:0000256" key="5">
    <source>
        <dbReference type="ARBA" id="ARBA00023157"/>
    </source>
</evidence>
<feature type="disulfide bond" evidence="7">
    <location>
        <begin position="357"/>
        <end position="367"/>
    </location>
</feature>
<keyword evidence="4" id="KW-0677">Repeat</keyword>
<feature type="domain" description="EGF-like" evidence="11">
    <location>
        <begin position="529"/>
        <end position="565"/>
    </location>
</feature>
<reference evidence="13" key="1">
    <citation type="submission" date="2022-11" db="EMBL/GenBank/DDBJ databases">
        <title>Centuries of genome instability and evolution in soft-shell clam transmissible cancer (bioRxiv).</title>
        <authorList>
            <person name="Hart S.F.M."/>
            <person name="Yonemitsu M.A."/>
            <person name="Giersch R.M."/>
            <person name="Beal B.F."/>
            <person name="Arriagada G."/>
            <person name="Davis B.W."/>
            <person name="Ostrander E.A."/>
            <person name="Goff S.P."/>
            <person name="Metzger M.J."/>
        </authorList>
    </citation>
    <scope>NUCLEOTIDE SEQUENCE</scope>
    <source>
        <strain evidence="13">MELC-2E11</strain>
        <tissue evidence="13">Siphon/mantle</tissue>
    </source>
</reference>
<feature type="domain" description="EGF-like" evidence="11">
    <location>
        <begin position="88"/>
        <end position="124"/>
    </location>
</feature>
<keyword evidence="14" id="KW-1185">Reference proteome</keyword>
<keyword evidence="10" id="KW-0812">Transmembrane</keyword>
<dbReference type="InterPro" id="IPR035976">
    <property type="entry name" value="Sushi/SCR/CCP_sf"/>
</dbReference>
<feature type="transmembrane region" description="Helical" evidence="10">
    <location>
        <begin position="876"/>
        <end position="896"/>
    </location>
</feature>
<feature type="disulfide bond" evidence="7">
    <location>
        <begin position="114"/>
        <end position="123"/>
    </location>
</feature>
<evidence type="ECO:0000259" key="12">
    <source>
        <dbReference type="PROSITE" id="PS50923"/>
    </source>
</evidence>
<dbReference type="InterPro" id="IPR000152">
    <property type="entry name" value="EGF-type_Asp/Asn_hydroxyl_site"/>
</dbReference>
<feature type="domain" description="EGF-like" evidence="11">
    <location>
        <begin position="202"/>
        <end position="238"/>
    </location>
</feature>
<evidence type="ECO:0000256" key="2">
    <source>
        <dbReference type="ARBA" id="ARBA00022525"/>
    </source>
</evidence>
<feature type="domain" description="Sushi" evidence="12">
    <location>
        <begin position="761"/>
        <end position="819"/>
    </location>
</feature>
<feature type="domain" description="Sushi" evidence="12">
    <location>
        <begin position="820"/>
        <end position="877"/>
    </location>
</feature>
<dbReference type="SMART" id="SM00179">
    <property type="entry name" value="EGF_CA"/>
    <property type="match status" value="12"/>
</dbReference>
<proteinExistence type="predicted"/>
<dbReference type="SMART" id="SM00181">
    <property type="entry name" value="EGF"/>
    <property type="match status" value="14"/>
</dbReference>
<feature type="domain" description="EGF-like" evidence="11">
    <location>
        <begin position="390"/>
        <end position="426"/>
    </location>
</feature>
<feature type="domain" description="EGF-like" evidence="11">
    <location>
        <begin position="316"/>
        <end position="351"/>
    </location>
</feature>
<dbReference type="InterPro" id="IPR009030">
    <property type="entry name" value="Growth_fac_rcpt_cys_sf"/>
</dbReference>
<dbReference type="SUPFAM" id="SSF57535">
    <property type="entry name" value="Complement control module/SCR domain"/>
    <property type="match status" value="6"/>
</dbReference>
<dbReference type="PROSITE" id="PS01186">
    <property type="entry name" value="EGF_2"/>
    <property type="match status" value="12"/>
</dbReference>
<feature type="disulfide bond" evidence="8">
    <location>
        <begin position="500"/>
        <end position="527"/>
    </location>
</feature>
<feature type="disulfide bond" evidence="7">
    <location>
        <begin position="555"/>
        <end position="564"/>
    </location>
</feature>
<feature type="domain" description="EGF-like" evidence="11">
    <location>
        <begin position="126"/>
        <end position="162"/>
    </location>
</feature>
<sequence>YETITFIIQYSDIDECASVTCQNGGACVDGVNFFTCNCLAGYTGSTCETNINECAGVTCNNGGACLDGVNMFTCQCLTGFEGADCGTNNDDCVSHGCLNGAACVDEPGSYSCKCVSGYSGDFCETNDNDCLTNPCQNGGACADGINTYSCTCIPGYTGTNCETDDDDCVSHGCLNGAACVDEPGGYTCTCSSGFNGDFCETNVNECSTNPCQNGGACTDGVNMYTCSCIPGYTGTNCETNDDDCVSHGCLNSAACVDKPGSYTCTCASGYSGDFCETNDNNCSPNPCQNGGACANGINTYTCTCILGYTGTNCETDINDCSPNPCENGACTDLVFDFTCACTAGYTGKTCNDDINDCSPNPCENGACTDLVFDFSCACTAGYTGKTCNVDINECLPNVCKNGATCVDQVNSYTCQCMDGYDGTYCEQSLLGDTCSANSGICANIVFGECSGTECVCQSGYYKTGPITCSPVDCGPLSSPDNGAVDQTGGTTYTKIALFSCNTGYARIGVASLTCQSNITWSGTTPVCEDINECLSNLCKNGATCVDEVNSYTCQCVDGYDGTFCEQSQLGDTCSGDSGVCANIVLGECSGIECVCQSGHYKTGPATCSPIDCGTLASPNNGAVDQTDGTTVTKIAVFSCNTGYALNDCGVPVSIANGDVSYPDVTLVGATATYSCTQGYTLSGSATSVCQTDGTWSDHGVCFVDCGTLTNPTNGEVMNPSVTSVGQVATYSCFVGYGLVGSKVRTCQSNGAWSGAAPICVFGCETPVFPANGRVNTTEGLAVGHTIYYTCVDGYELVGQAERICEASSTWSGTAPSCLIKCPLIGSIENGKVDMSWGRHEGSLASFACNTNYALVGDPIISCESTGVWGGIQPTCVFAMFPDIILAFGAVLILLIIGKTPTNSEIKQKYSDVFGKDGESGAPPMESSMPANTRKQKFSKVVPETGDQHPPPAKSEESNVVYRSTMKMSNSVLGNLFSKGSKYQRPEDERRAATPYMDGEQMNDNGYVTGGSHSLEVTRSDDFDKLLDLQSTPGSGDNPREKRILNLDEPDIKEVKEGDDRYLFPMRGPPANLTESLFKETELPPPSDRRAKSTMPIFKDKF</sequence>
<feature type="disulfide bond" evidence="8">
    <location>
        <begin position="848"/>
        <end position="875"/>
    </location>
</feature>
<dbReference type="EMBL" id="CP111017">
    <property type="protein sequence ID" value="WAR08688.1"/>
    <property type="molecule type" value="Genomic_DNA"/>
</dbReference>
<dbReference type="InterPro" id="IPR051145">
    <property type="entry name" value="GAS-SHBG-PROS"/>
</dbReference>
<evidence type="ECO:0000256" key="7">
    <source>
        <dbReference type="PROSITE-ProRule" id="PRU00076"/>
    </source>
</evidence>
<feature type="disulfide bond" evidence="7">
    <location>
        <begin position="304"/>
        <end position="313"/>
    </location>
</feature>